<name>A0ABP8XKE8_9MICO</name>
<evidence type="ECO:0000313" key="1">
    <source>
        <dbReference type="EMBL" id="GAA4708507.1"/>
    </source>
</evidence>
<dbReference type="RefSeq" id="WP_253874713.1">
    <property type="nucleotide sequence ID" value="NZ_BAABHM010000015.1"/>
</dbReference>
<comment type="caution">
    <text evidence="1">The sequence shown here is derived from an EMBL/GenBank/DDBJ whole genome shotgun (WGS) entry which is preliminary data.</text>
</comment>
<dbReference type="EMBL" id="BAABHM010000015">
    <property type="protein sequence ID" value="GAA4708507.1"/>
    <property type="molecule type" value="Genomic_DNA"/>
</dbReference>
<protein>
    <submittedName>
        <fullName evidence="1">Uncharacterized protein</fullName>
    </submittedName>
</protein>
<gene>
    <name evidence="1" type="ORF">GCM10023198_33980</name>
</gene>
<sequence>MTASDRFVEAESGAETEAEVAGATRISARALEHLAVCLVRDAAHVQHRQVSVRLADDDGGLTVWVSVPVAVGPNTAGSAAERGSRLRRGVIVGMRDLAGRTVTAVDVRFSGVHQVSGRRVW</sequence>
<keyword evidence="2" id="KW-1185">Reference proteome</keyword>
<evidence type="ECO:0000313" key="2">
    <source>
        <dbReference type="Proteomes" id="UP001500843"/>
    </source>
</evidence>
<accession>A0ABP8XKE8</accession>
<organism evidence="1 2">
    <name type="scientific">Promicromonospora umidemergens</name>
    <dbReference type="NCBI Taxonomy" id="629679"/>
    <lineage>
        <taxon>Bacteria</taxon>
        <taxon>Bacillati</taxon>
        <taxon>Actinomycetota</taxon>
        <taxon>Actinomycetes</taxon>
        <taxon>Micrococcales</taxon>
        <taxon>Promicromonosporaceae</taxon>
        <taxon>Promicromonospora</taxon>
    </lineage>
</organism>
<dbReference type="Proteomes" id="UP001500843">
    <property type="component" value="Unassembled WGS sequence"/>
</dbReference>
<proteinExistence type="predicted"/>
<reference evidence="2" key="1">
    <citation type="journal article" date="2019" name="Int. J. Syst. Evol. Microbiol.">
        <title>The Global Catalogue of Microorganisms (GCM) 10K type strain sequencing project: providing services to taxonomists for standard genome sequencing and annotation.</title>
        <authorList>
            <consortium name="The Broad Institute Genomics Platform"/>
            <consortium name="The Broad Institute Genome Sequencing Center for Infectious Disease"/>
            <person name="Wu L."/>
            <person name="Ma J."/>
        </authorList>
    </citation>
    <scope>NUCLEOTIDE SEQUENCE [LARGE SCALE GENOMIC DNA]</scope>
    <source>
        <strain evidence="2">JCM 17975</strain>
    </source>
</reference>